<name>A0ACD0NR28_9BASI</name>
<dbReference type="Proteomes" id="UP000245626">
    <property type="component" value="Unassembled WGS sequence"/>
</dbReference>
<evidence type="ECO:0000313" key="1">
    <source>
        <dbReference type="EMBL" id="PWN48295.1"/>
    </source>
</evidence>
<organism evidence="1 2">
    <name type="scientific">Violaceomyces palustris</name>
    <dbReference type="NCBI Taxonomy" id="1673888"/>
    <lineage>
        <taxon>Eukaryota</taxon>
        <taxon>Fungi</taxon>
        <taxon>Dikarya</taxon>
        <taxon>Basidiomycota</taxon>
        <taxon>Ustilaginomycotina</taxon>
        <taxon>Ustilaginomycetes</taxon>
        <taxon>Violaceomycetales</taxon>
        <taxon>Violaceomycetaceae</taxon>
        <taxon>Violaceomyces</taxon>
    </lineage>
</organism>
<sequence>MRFLPRDTDLTTLAGTLSLAVANYKPIPQLPLANSTSLTGGSQNGGASSMMVQGKSFKVQNGDYEANHSVKEWGVPSTLYVSVDDQSSSSSNSTTSPVHNNKDAATPKKLATTTVGNGCPLSNAYTPNGGWDNLPAPTFPAFDSVKANAMRYRQQQGVNLGSWFVQEGWMETAFMACATGTQQAEFDIVNGFGTSQAGLVSAQAYMEQHWDTWITEQDFINLANMGINTVRLPIGYWSVGPYFTQNSPFSPYASVYSYSWRYVARAINWAAKYDIGVILDLHGAYGSQNGQAHSGLNDGVINWYNSYNQGLTTQVLLWLAQELSAVTNIVGIQMLNEPQDRASYWSWLSSVMDQIRSINKYTATVPLYFHDAFNLKKGAQFVANRSDFVVQDHHSYYVYTPDDIATSAQGHVSQIKGTILNEMNAQSSVARRNLIVGEWSCALSSLSLAQSSNPTKDQTDFCTSQAQVWQESTAGFSFWSYKMLNCNSNSGWCFKSAVKNYLPGYFNSWGLAIPTLPTTTSNVLAANATTVNRLNLNVSTTSSSSSSSTPTSTLTPARVGKVITEKDQAYLDQQKTSDPPRVGMVIKQRSLRGSLASMARSIVLDENPTRRQQSTSVQQKTTSQVASKGYSDGFLTAKILASELNLSRLGFKDQYLLDSWNAHMTTGLYRSQDSQTYTDQFRQGLQDAENRIASLATSLLSS</sequence>
<proteinExistence type="predicted"/>
<protein>
    <submittedName>
        <fullName evidence="1">Glycoside hydrolase</fullName>
    </submittedName>
</protein>
<dbReference type="EMBL" id="KZ820232">
    <property type="protein sequence ID" value="PWN48295.1"/>
    <property type="molecule type" value="Genomic_DNA"/>
</dbReference>
<accession>A0ACD0NR28</accession>
<evidence type="ECO:0000313" key="2">
    <source>
        <dbReference type="Proteomes" id="UP000245626"/>
    </source>
</evidence>
<reference evidence="1 2" key="1">
    <citation type="journal article" date="2018" name="Mol. Biol. Evol.">
        <title>Broad Genomic Sampling Reveals a Smut Pathogenic Ancestry of the Fungal Clade Ustilaginomycotina.</title>
        <authorList>
            <person name="Kijpornyongpan T."/>
            <person name="Mondo S.J."/>
            <person name="Barry K."/>
            <person name="Sandor L."/>
            <person name="Lee J."/>
            <person name="Lipzen A."/>
            <person name="Pangilinan J."/>
            <person name="LaButti K."/>
            <person name="Hainaut M."/>
            <person name="Henrissat B."/>
            <person name="Grigoriev I.V."/>
            <person name="Spatafora J.W."/>
            <person name="Aime M.C."/>
        </authorList>
    </citation>
    <scope>NUCLEOTIDE SEQUENCE [LARGE SCALE GENOMIC DNA]</scope>
    <source>
        <strain evidence="1 2">SA 807</strain>
    </source>
</reference>
<keyword evidence="1" id="KW-0378">Hydrolase</keyword>
<keyword evidence="2" id="KW-1185">Reference proteome</keyword>
<gene>
    <name evidence="1" type="ORF">IE53DRAFT_319694</name>
</gene>